<protein>
    <submittedName>
        <fullName evidence="1">Uncharacterized protein</fullName>
    </submittedName>
</protein>
<keyword evidence="2" id="KW-1185">Reference proteome</keyword>
<dbReference type="Proteomes" id="UP000009183">
    <property type="component" value="Chromosome 9"/>
</dbReference>
<organism evidence="1 2">
    <name type="scientific">Vitis vinifera</name>
    <name type="common">Grape</name>
    <dbReference type="NCBI Taxonomy" id="29760"/>
    <lineage>
        <taxon>Eukaryota</taxon>
        <taxon>Viridiplantae</taxon>
        <taxon>Streptophyta</taxon>
        <taxon>Embryophyta</taxon>
        <taxon>Tracheophyta</taxon>
        <taxon>Spermatophyta</taxon>
        <taxon>Magnoliopsida</taxon>
        <taxon>eudicotyledons</taxon>
        <taxon>Gunneridae</taxon>
        <taxon>Pentapetalae</taxon>
        <taxon>rosids</taxon>
        <taxon>Vitales</taxon>
        <taxon>Vitaceae</taxon>
        <taxon>Viteae</taxon>
        <taxon>Vitis</taxon>
    </lineage>
</organism>
<reference evidence="2" key="1">
    <citation type="journal article" date="2007" name="Nature">
        <title>The grapevine genome sequence suggests ancestral hexaploidization in major angiosperm phyla.</title>
        <authorList>
            <consortium name="The French-Italian Public Consortium for Grapevine Genome Characterization."/>
            <person name="Jaillon O."/>
            <person name="Aury J.-M."/>
            <person name="Noel B."/>
            <person name="Policriti A."/>
            <person name="Clepet C."/>
            <person name="Casagrande A."/>
            <person name="Choisne N."/>
            <person name="Aubourg S."/>
            <person name="Vitulo N."/>
            <person name="Jubin C."/>
            <person name="Vezzi A."/>
            <person name="Legeai F."/>
            <person name="Hugueney P."/>
            <person name="Dasilva C."/>
            <person name="Horner D."/>
            <person name="Mica E."/>
            <person name="Jublot D."/>
            <person name="Poulain J."/>
            <person name="Bruyere C."/>
            <person name="Billault A."/>
            <person name="Segurens B."/>
            <person name="Gouyvenoux M."/>
            <person name="Ugarte E."/>
            <person name="Cattonaro F."/>
            <person name="Anthouard V."/>
            <person name="Vico V."/>
            <person name="Del Fabbro C."/>
            <person name="Alaux M."/>
            <person name="Di Gaspero G."/>
            <person name="Dumas V."/>
            <person name="Felice N."/>
            <person name="Paillard S."/>
            <person name="Juman I."/>
            <person name="Moroldo M."/>
            <person name="Scalabrin S."/>
            <person name="Canaguier A."/>
            <person name="Le Clainche I."/>
            <person name="Malacrida G."/>
            <person name="Durand E."/>
            <person name="Pesole G."/>
            <person name="Laucou V."/>
            <person name="Chatelet P."/>
            <person name="Merdinoglu D."/>
            <person name="Delledonne M."/>
            <person name="Pezzotti M."/>
            <person name="Lecharny A."/>
            <person name="Scarpelli C."/>
            <person name="Artiguenave F."/>
            <person name="Pe M.E."/>
            <person name="Valle G."/>
            <person name="Morgante M."/>
            <person name="Caboche M."/>
            <person name="Adam-Blondon A.-F."/>
            <person name="Weissenbach J."/>
            <person name="Quetier F."/>
            <person name="Wincker P."/>
        </authorList>
    </citation>
    <scope>NUCLEOTIDE SEQUENCE [LARGE SCALE GENOMIC DNA]</scope>
    <source>
        <strain evidence="2">cv. Pinot noir / PN40024</strain>
    </source>
</reference>
<accession>D7SRS2</accession>
<dbReference type="EMBL" id="FN594972">
    <property type="protein sequence ID" value="CBI18354.3"/>
    <property type="molecule type" value="Genomic_DNA"/>
</dbReference>
<name>D7SRS2_VITVI</name>
<evidence type="ECO:0000313" key="1">
    <source>
        <dbReference type="EMBL" id="CBI18354.3"/>
    </source>
</evidence>
<sequence length="128" mass="14455">MSEKTPLGERKSQTASSNEADTAKDVPVILIKPYWCSNQCYKQHGLVGLVEILNHGRLMDGRGSTIGFSEHQLSAQWDDIVVFNNLSLQQYEPVAKPWLRYIASVTELQYKGKRRSTALDSGTNHELY</sequence>
<dbReference type="InParanoid" id="D7SRS2"/>
<proteinExistence type="predicted"/>
<dbReference type="HOGENOM" id="CLU_1963607_0_0_1"/>
<dbReference type="AlphaFoldDB" id="D7SRS2"/>
<evidence type="ECO:0000313" key="2">
    <source>
        <dbReference type="Proteomes" id="UP000009183"/>
    </source>
</evidence>
<gene>
    <name evidence="1" type="ordered locus">VIT_09s0054g01790</name>
</gene>
<dbReference type="PaxDb" id="29760-VIT_09s0054g01790.t01"/>